<dbReference type="PROSITE" id="PS51007">
    <property type="entry name" value="CYTC"/>
    <property type="match status" value="1"/>
</dbReference>
<accession>A0A2N7VC11</accession>
<dbReference type="Gene3D" id="1.10.760.10">
    <property type="entry name" value="Cytochrome c-like domain"/>
    <property type="match status" value="1"/>
</dbReference>
<comment type="PTM">
    <text evidence="6">Binds 1 heme c group covalently per subunit.</text>
</comment>
<proteinExistence type="predicted"/>
<evidence type="ECO:0000313" key="10">
    <source>
        <dbReference type="Proteomes" id="UP000235616"/>
    </source>
</evidence>
<dbReference type="PRINTS" id="PR00606">
    <property type="entry name" value="CYTCHROMECID"/>
</dbReference>
<dbReference type="Proteomes" id="UP000235616">
    <property type="component" value="Unassembled WGS sequence"/>
</dbReference>
<feature type="domain" description="Cytochrome c" evidence="8">
    <location>
        <begin position="15"/>
        <end position="112"/>
    </location>
</feature>
<organism evidence="9 10">
    <name type="scientific">Trinickia dabaoshanensis</name>
    <dbReference type="NCBI Taxonomy" id="564714"/>
    <lineage>
        <taxon>Bacteria</taxon>
        <taxon>Pseudomonadati</taxon>
        <taxon>Pseudomonadota</taxon>
        <taxon>Betaproteobacteria</taxon>
        <taxon>Burkholderiales</taxon>
        <taxon>Burkholderiaceae</taxon>
        <taxon>Trinickia</taxon>
    </lineage>
</organism>
<dbReference type="OrthoDB" id="9007105at2"/>
<name>A0A2N7VC11_9BURK</name>
<keyword evidence="3 6" id="KW-0479">Metal-binding</keyword>
<evidence type="ECO:0000256" key="7">
    <source>
        <dbReference type="SAM" id="SignalP"/>
    </source>
</evidence>
<evidence type="ECO:0000259" key="8">
    <source>
        <dbReference type="PROSITE" id="PS51007"/>
    </source>
</evidence>
<dbReference type="RefSeq" id="WP_102649187.1">
    <property type="nucleotide sequence ID" value="NZ_PNYA01000041.1"/>
</dbReference>
<evidence type="ECO:0000256" key="2">
    <source>
        <dbReference type="ARBA" id="ARBA00022617"/>
    </source>
</evidence>
<gene>
    <name evidence="9" type="ORF">C0Z18_30525</name>
</gene>
<dbReference type="Pfam" id="PF00034">
    <property type="entry name" value="Cytochrom_C"/>
    <property type="match status" value="1"/>
</dbReference>
<keyword evidence="10" id="KW-1185">Reference proteome</keyword>
<evidence type="ECO:0000256" key="4">
    <source>
        <dbReference type="ARBA" id="ARBA00022982"/>
    </source>
</evidence>
<dbReference type="AlphaFoldDB" id="A0A2N7VC11"/>
<evidence type="ECO:0000256" key="6">
    <source>
        <dbReference type="PIRSR" id="PIRSR602324-1"/>
    </source>
</evidence>
<keyword evidence="4" id="KW-0249">Electron transport</keyword>
<reference evidence="9 10" key="1">
    <citation type="submission" date="2018-01" db="EMBL/GenBank/DDBJ databases">
        <title>Whole genome analyses suggest that Burkholderia sensu lato contains two further novel genera in the rhizoxinica-symbiotica group Mycetohabitans gen. nov., and Trinickia gen. nov.: implications for the evolution of diazotrophy and nodulation in the Burkholderiaceae.</title>
        <authorList>
            <person name="Estrada-de los Santos P."/>
            <person name="Palmer M."/>
            <person name="Chavez-Ramirez B."/>
            <person name="Beukes C."/>
            <person name="Steenkamp E.T."/>
            <person name="Hirsch A.M."/>
            <person name="Manyaka P."/>
            <person name="Maluk M."/>
            <person name="Lafos M."/>
            <person name="Crook M."/>
            <person name="Gross E."/>
            <person name="Simon M.F."/>
            <person name="Bueno dos Reis Junior F."/>
            <person name="Poole P.S."/>
            <person name="Venter S.N."/>
            <person name="James E.K."/>
        </authorList>
    </citation>
    <scope>NUCLEOTIDE SEQUENCE [LARGE SCALE GENOMIC DNA]</scope>
    <source>
        <strain evidence="9 10">GIMN1.004</strain>
    </source>
</reference>
<feature type="chain" id="PRO_5014692222" evidence="7">
    <location>
        <begin position="25"/>
        <end position="112"/>
    </location>
</feature>
<protein>
    <submittedName>
        <fullName evidence="9">Cytochrome C</fullName>
    </submittedName>
</protein>
<dbReference type="GO" id="GO:0005506">
    <property type="term" value="F:iron ion binding"/>
    <property type="evidence" value="ECO:0007669"/>
    <property type="project" value="InterPro"/>
</dbReference>
<feature type="signal peptide" evidence="7">
    <location>
        <begin position="1"/>
        <end position="24"/>
    </location>
</feature>
<evidence type="ECO:0000256" key="3">
    <source>
        <dbReference type="ARBA" id="ARBA00022723"/>
    </source>
</evidence>
<dbReference type="InterPro" id="IPR002324">
    <property type="entry name" value="Cyt_c_ID"/>
</dbReference>
<dbReference type="InterPro" id="IPR009056">
    <property type="entry name" value="Cyt_c-like_dom"/>
</dbReference>
<dbReference type="GO" id="GO:0009055">
    <property type="term" value="F:electron transfer activity"/>
    <property type="evidence" value="ECO:0007669"/>
    <property type="project" value="InterPro"/>
</dbReference>
<feature type="binding site" description="axial binding residue" evidence="6">
    <location>
        <position position="38"/>
    </location>
    <ligand>
        <name>heme c</name>
        <dbReference type="ChEBI" id="CHEBI:61717"/>
    </ligand>
    <ligandPart>
        <name>Fe</name>
        <dbReference type="ChEBI" id="CHEBI:18248"/>
    </ligandPart>
</feature>
<feature type="binding site" description="covalent" evidence="6">
    <location>
        <position position="42"/>
    </location>
    <ligand>
        <name>heme c</name>
        <dbReference type="ChEBI" id="CHEBI:61717"/>
    </ligand>
</feature>
<sequence>MNAHLRKAVASLAACAAASGSALAQPPEPTALIDHQHCMFCHTVDKPFLAPSFRQIADRYRDQPHASAMLEAKLRHGGKAHWGDMSMPLPAERGGPLSAEDAHTLVQWVLSQ</sequence>
<dbReference type="InterPro" id="IPR036909">
    <property type="entry name" value="Cyt_c-like_dom_sf"/>
</dbReference>
<keyword evidence="5 6" id="KW-0408">Iron</keyword>
<keyword evidence="7" id="KW-0732">Signal</keyword>
<keyword evidence="1" id="KW-0813">Transport</keyword>
<evidence type="ECO:0000256" key="5">
    <source>
        <dbReference type="ARBA" id="ARBA00023004"/>
    </source>
</evidence>
<comment type="caution">
    <text evidence="9">The sequence shown here is derived from an EMBL/GenBank/DDBJ whole genome shotgun (WGS) entry which is preliminary data.</text>
</comment>
<dbReference type="GO" id="GO:0020037">
    <property type="term" value="F:heme binding"/>
    <property type="evidence" value="ECO:0007669"/>
    <property type="project" value="InterPro"/>
</dbReference>
<keyword evidence="2 6" id="KW-0349">Heme</keyword>
<dbReference type="EMBL" id="PNYA01000041">
    <property type="protein sequence ID" value="PMS14713.1"/>
    <property type="molecule type" value="Genomic_DNA"/>
</dbReference>
<evidence type="ECO:0000313" key="9">
    <source>
        <dbReference type="EMBL" id="PMS14713.1"/>
    </source>
</evidence>
<evidence type="ECO:0000256" key="1">
    <source>
        <dbReference type="ARBA" id="ARBA00022448"/>
    </source>
</evidence>
<dbReference type="SUPFAM" id="SSF46626">
    <property type="entry name" value="Cytochrome c"/>
    <property type="match status" value="1"/>
</dbReference>